<dbReference type="EMBL" id="EF083154">
    <property type="protein sequence ID" value="ABK22505.1"/>
    <property type="molecule type" value="mRNA"/>
</dbReference>
<feature type="compositionally biased region" description="Basic and acidic residues" evidence="1">
    <location>
        <begin position="157"/>
        <end position="167"/>
    </location>
</feature>
<feature type="region of interest" description="Disordered" evidence="1">
    <location>
        <begin position="157"/>
        <end position="179"/>
    </location>
</feature>
<evidence type="ECO:0000256" key="2">
    <source>
        <dbReference type="SAM" id="Phobius"/>
    </source>
</evidence>
<dbReference type="PANTHER" id="PTHR37753">
    <property type="entry name" value="OS01G0940600 PROTEIN"/>
    <property type="match status" value="1"/>
</dbReference>
<name>A9NPE4_PICSI</name>
<protein>
    <submittedName>
        <fullName evidence="3">Uncharacterized protein</fullName>
    </submittedName>
</protein>
<evidence type="ECO:0000256" key="1">
    <source>
        <dbReference type="SAM" id="MobiDB-lite"/>
    </source>
</evidence>
<dbReference type="AlphaFoldDB" id="A9NPE4"/>
<dbReference type="OMA" id="GWLPTRM"/>
<dbReference type="PANTHER" id="PTHR37753:SF1">
    <property type="entry name" value="OS01G0940600 PROTEIN"/>
    <property type="match status" value="1"/>
</dbReference>
<feature type="transmembrane region" description="Helical" evidence="2">
    <location>
        <begin position="104"/>
        <end position="128"/>
    </location>
</feature>
<keyword evidence="2" id="KW-0472">Membrane</keyword>
<evidence type="ECO:0000313" key="3">
    <source>
        <dbReference type="EMBL" id="ABK22505.1"/>
    </source>
</evidence>
<keyword evidence="2" id="KW-1133">Transmembrane helix</keyword>
<sequence length="179" mass="20066">MIDSADIGGPVSAAMHPSICSHHRSAPLHLIKHVWLPTRMTMKRERVQFPSLSTNNTDILFHSCCGVSRGLPHEGFRFGARRPPVQIANRRRGTRIRAASGKNLVTVISAIAVPILLVLVTVIVSIVVSEKLDREFEQEIARKRALMKKLGIQKENLDGAKEEKESVLSRPRNRPKREE</sequence>
<keyword evidence="2" id="KW-0812">Transmembrane</keyword>
<proteinExistence type="evidence at transcript level"/>
<organism evidence="3">
    <name type="scientific">Picea sitchensis</name>
    <name type="common">Sitka spruce</name>
    <name type="synonym">Pinus sitchensis</name>
    <dbReference type="NCBI Taxonomy" id="3332"/>
    <lineage>
        <taxon>Eukaryota</taxon>
        <taxon>Viridiplantae</taxon>
        <taxon>Streptophyta</taxon>
        <taxon>Embryophyta</taxon>
        <taxon>Tracheophyta</taxon>
        <taxon>Spermatophyta</taxon>
        <taxon>Pinopsida</taxon>
        <taxon>Pinidae</taxon>
        <taxon>Conifers I</taxon>
        <taxon>Pinales</taxon>
        <taxon>Pinaceae</taxon>
        <taxon>Picea</taxon>
    </lineage>
</organism>
<reference evidence="3" key="1">
    <citation type="journal article" date="2008" name="BMC Genomics">
        <title>A conifer genomics resource of 200,000 spruce (Picea spp.) ESTs and 6,464 high-quality, sequence-finished full-length cDNAs for Sitka spruce (Picea sitchensis).</title>
        <authorList>
            <person name="Ralph S.G."/>
            <person name="Chun H.J."/>
            <person name="Kolosova N."/>
            <person name="Cooper D."/>
            <person name="Oddy C."/>
            <person name="Ritland C.E."/>
            <person name="Kirkpatrick R."/>
            <person name="Moore R."/>
            <person name="Barber S."/>
            <person name="Holt R.A."/>
            <person name="Jones S.J."/>
            <person name="Marra M.A."/>
            <person name="Douglas C.J."/>
            <person name="Ritland K."/>
            <person name="Bohlmann J."/>
        </authorList>
    </citation>
    <scope>NUCLEOTIDE SEQUENCE</scope>
    <source>
        <tissue evidence="3">Green portion of the leader tissue</tissue>
    </source>
</reference>
<accession>A9NPE4</accession>